<dbReference type="InterPro" id="IPR038765">
    <property type="entry name" value="Papain-like_cys_pep_sf"/>
</dbReference>
<dbReference type="SMART" id="SM00028">
    <property type="entry name" value="TPR"/>
    <property type="match status" value="3"/>
</dbReference>
<dbReference type="AlphaFoldDB" id="A0A7S2STD1"/>
<dbReference type="InterPro" id="IPR028889">
    <property type="entry name" value="USP"/>
</dbReference>
<evidence type="ECO:0000256" key="4">
    <source>
        <dbReference type="ARBA" id="ARBA00022670"/>
    </source>
</evidence>
<keyword evidence="10" id="KW-0862">Zinc</keyword>
<protein>
    <recommendedName>
        <fullName evidence="3">ubiquitinyl hydrolase 1</fullName>
        <ecNumber evidence="3">3.4.19.12</ecNumber>
    </recommendedName>
</protein>
<feature type="domain" description="USP" evidence="13">
    <location>
        <begin position="376"/>
        <end position="980"/>
    </location>
</feature>
<dbReference type="PANTHER" id="PTHR21646:SF24">
    <property type="entry name" value="UBIQUITIN CARBOXYL-TERMINAL HYDROLASE"/>
    <property type="match status" value="1"/>
</dbReference>
<dbReference type="PROSITE" id="PS01360">
    <property type="entry name" value="ZF_MYND_1"/>
    <property type="match status" value="1"/>
</dbReference>
<evidence type="ECO:0000256" key="2">
    <source>
        <dbReference type="ARBA" id="ARBA00009085"/>
    </source>
</evidence>
<dbReference type="GO" id="GO:0004843">
    <property type="term" value="F:cysteine-type deubiquitinase activity"/>
    <property type="evidence" value="ECO:0007669"/>
    <property type="project" value="UniProtKB-EC"/>
</dbReference>
<feature type="region of interest" description="Disordered" evidence="12">
    <location>
        <begin position="156"/>
        <end position="200"/>
    </location>
</feature>
<dbReference type="PANTHER" id="PTHR21646">
    <property type="entry name" value="UBIQUITIN CARBOXYL-TERMINAL HYDROLASE"/>
    <property type="match status" value="1"/>
</dbReference>
<evidence type="ECO:0000256" key="3">
    <source>
        <dbReference type="ARBA" id="ARBA00012759"/>
    </source>
</evidence>
<dbReference type="PROSITE" id="PS50865">
    <property type="entry name" value="ZF_MYND_2"/>
    <property type="match status" value="1"/>
</dbReference>
<dbReference type="Gene3D" id="3.90.70.10">
    <property type="entry name" value="Cysteine proteinases"/>
    <property type="match status" value="2"/>
</dbReference>
<feature type="domain" description="MYND-type" evidence="14">
    <location>
        <begin position="320"/>
        <end position="356"/>
    </location>
</feature>
<feature type="region of interest" description="Disordered" evidence="12">
    <location>
        <begin position="238"/>
        <end position="303"/>
    </location>
</feature>
<dbReference type="SUPFAM" id="SSF144232">
    <property type="entry name" value="HIT/MYND zinc finger-like"/>
    <property type="match status" value="1"/>
</dbReference>
<dbReference type="Pfam" id="PF01753">
    <property type="entry name" value="zf-MYND"/>
    <property type="match status" value="1"/>
</dbReference>
<evidence type="ECO:0000256" key="10">
    <source>
        <dbReference type="ARBA" id="ARBA00022833"/>
    </source>
</evidence>
<dbReference type="SUPFAM" id="SSF48452">
    <property type="entry name" value="TPR-like"/>
    <property type="match status" value="1"/>
</dbReference>
<dbReference type="Gene3D" id="1.25.40.10">
    <property type="entry name" value="Tetratricopeptide repeat domain"/>
    <property type="match status" value="1"/>
</dbReference>
<evidence type="ECO:0000259" key="13">
    <source>
        <dbReference type="PROSITE" id="PS50235"/>
    </source>
</evidence>
<comment type="similarity">
    <text evidence="2">Belongs to the peptidase C19 family.</text>
</comment>
<proteinExistence type="inferred from homology"/>
<dbReference type="GO" id="GO:0016579">
    <property type="term" value="P:protein deubiquitination"/>
    <property type="evidence" value="ECO:0007669"/>
    <property type="project" value="InterPro"/>
</dbReference>
<evidence type="ECO:0000313" key="15">
    <source>
        <dbReference type="EMBL" id="CAD9707631.1"/>
    </source>
</evidence>
<evidence type="ECO:0000259" key="14">
    <source>
        <dbReference type="PROSITE" id="PS50865"/>
    </source>
</evidence>
<dbReference type="EC" id="3.4.19.12" evidence="3"/>
<evidence type="ECO:0000256" key="9">
    <source>
        <dbReference type="ARBA" id="ARBA00022807"/>
    </source>
</evidence>
<reference evidence="15" key="1">
    <citation type="submission" date="2021-01" db="EMBL/GenBank/DDBJ databases">
        <authorList>
            <person name="Corre E."/>
            <person name="Pelletier E."/>
            <person name="Niang G."/>
            <person name="Scheremetjew M."/>
            <person name="Finn R."/>
            <person name="Kale V."/>
            <person name="Holt S."/>
            <person name="Cochrane G."/>
            <person name="Meng A."/>
            <person name="Brown T."/>
            <person name="Cohen L."/>
        </authorList>
    </citation>
    <scope>NUCLEOTIDE SEQUENCE</scope>
    <source>
        <strain evidence="15">CCMP1243</strain>
    </source>
</reference>
<organism evidence="15">
    <name type="scientific">Rhizochromulina marina</name>
    <dbReference type="NCBI Taxonomy" id="1034831"/>
    <lineage>
        <taxon>Eukaryota</taxon>
        <taxon>Sar</taxon>
        <taxon>Stramenopiles</taxon>
        <taxon>Ochrophyta</taxon>
        <taxon>Dictyochophyceae</taxon>
        <taxon>Rhizochromulinales</taxon>
        <taxon>Rhizochromulina</taxon>
    </lineage>
</organism>
<keyword evidence="9" id="KW-0788">Thiol protease</keyword>
<evidence type="ECO:0000256" key="5">
    <source>
        <dbReference type="ARBA" id="ARBA00022723"/>
    </source>
</evidence>
<dbReference type="InterPro" id="IPR002893">
    <property type="entry name" value="Znf_MYND"/>
</dbReference>
<dbReference type="GO" id="GO:0006508">
    <property type="term" value="P:proteolysis"/>
    <property type="evidence" value="ECO:0007669"/>
    <property type="project" value="UniProtKB-KW"/>
</dbReference>
<dbReference type="Gene3D" id="6.10.140.2220">
    <property type="match status" value="1"/>
</dbReference>
<keyword evidence="5" id="KW-0479">Metal-binding</keyword>
<dbReference type="InterPro" id="IPR001394">
    <property type="entry name" value="Peptidase_C19_UCH"/>
</dbReference>
<evidence type="ECO:0000256" key="12">
    <source>
        <dbReference type="SAM" id="MobiDB-lite"/>
    </source>
</evidence>
<dbReference type="Pfam" id="PF00443">
    <property type="entry name" value="UCH"/>
    <property type="match status" value="1"/>
</dbReference>
<evidence type="ECO:0000256" key="7">
    <source>
        <dbReference type="ARBA" id="ARBA00022786"/>
    </source>
</evidence>
<dbReference type="SUPFAM" id="SSF54001">
    <property type="entry name" value="Cysteine proteinases"/>
    <property type="match status" value="1"/>
</dbReference>
<evidence type="ECO:0000256" key="1">
    <source>
        <dbReference type="ARBA" id="ARBA00000707"/>
    </source>
</evidence>
<sequence>MAQQADAARRRAQLADSIRLSGNDSFKNKDFETAQKYYSQAIKTIEECLKVLPGDPACTNTLTACLRNRALVAFKSGQFEQCEVDCCKALDVDPVDVKALARRGFARIEIGRLAEAQRDLEGALPRSSGSMAKEIASSLEYLSKLVAEVGPTLLTTSSSQTAAPPLPKAGPATPREPQGHNGVPLPSAVAAPERPPPLAASAPNVVRLSFTAPDGAETATSGSATPAYHPSVAQTLPAMSAHSSPGEPGASGATAVQEAKGAGSPVRRGGDPQGAEAKGKVVGTGGSGEAKRLREDGSAPRDVEHVASAMGALRLSQTFCAACNRTAQSKCKRCNFVVYCNKHCQASHWKFHKKFCLAGVEDPSPKMTPQTRRGFVGLVNLGNSCYMNSAIACLSHVYPITRHFLSGVFKEELNLDNPMGSGGRVATAYEDLLKQLWFGERNYTTGRDLKRAIDIQTDRFRGHAQHDAVEYTEFMLDMIHEDLNRVKKKEYVETPDAGDRPDAVVGEECWRLHRRRNDSVVTDHVTGIYKSTLRCHNCQAQSRKFEPFLQVNLELPVRTSRALFVLLVRYAAPGQIAPVPIRHAIEIRKTTPIGEVRHALAELSGVEPEDLVLWESYKHRPFQYFTGRQAAFKLAREDIIIASEVPESERSFSVTVVHRLGPHRRTVFRNDSDPFFGQPLVVPVDVDLTVRGLKELVLRQIDSWLPKETGTDPEALRDSFMEEILVGQVESRSLSPLPGSSPLALSHYRGVDEDTPLVRALVGDKPRPTVVFEWPEHLQKLLDVDGMKAVDEHPSCAELQHLDQPISLQECFDRFCAEEELGAGSEYYCGKCKEHVEGTKSMSLYRVPEVLIIQLKRFAHQMRFGIGLPEKLQDLVQFPLDGLDVSPYLIGETAGGSGGGGAGALPAPVYDLFGTINHYGHANFGHYTAFARSGEWSERDPATGCLPSGWLEYDDDLVQVVRSSNRVVCPAAYVLFYRRRDPPPAASSSL</sequence>
<accession>A0A7S2STD1</accession>
<keyword evidence="4" id="KW-0645">Protease</keyword>
<evidence type="ECO:0000256" key="11">
    <source>
        <dbReference type="PROSITE-ProRule" id="PRU00134"/>
    </source>
</evidence>
<gene>
    <name evidence="15" type="ORF">RMAR1173_LOCUS18622</name>
</gene>
<keyword evidence="8" id="KW-0378">Hydrolase</keyword>
<dbReference type="PROSITE" id="PS50235">
    <property type="entry name" value="USP_3"/>
    <property type="match status" value="1"/>
</dbReference>
<dbReference type="InterPro" id="IPR011990">
    <property type="entry name" value="TPR-like_helical_dom_sf"/>
</dbReference>
<evidence type="ECO:0000256" key="6">
    <source>
        <dbReference type="ARBA" id="ARBA00022771"/>
    </source>
</evidence>
<evidence type="ECO:0000256" key="8">
    <source>
        <dbReference type="ARBA" id="ARBA00022801"/>
    </source>
</evidence>
<name>A0A7S2STD1_9STRA</name>
<dbReference type="InterPro" id="IPR050185">
    <property type="entry name" value="Ub_carboxyl-term_hydrolase"/>
</dbReference>
<comment type="catalytic activity">
    <reaction evidence="1">
        <text>Thiol-dependent hydrolysis of ester, thioester, amide, peptide and isopeptide bonds formed by the C-terminal Gly of ubiquitin (a 76-residue protein attached to proteins as an intracellular targeting signal).</text>
        <dbReference type="EC" id="3.4.19.12"/>
    </reaction>
</comment>
<dbReference type="InterPro" id="IPR018200">
    <property type="entry name" value="USP_CS"/>
</dbReference>
<keyword evidence="7" id="KW-0833">Ubl conjugation pathway</keyword>
<keyword evidence="6 11" id="KW-0863">Zinc-finger</keyword>
<feature type="compositionally biased region" description="Basic and acidic residues" evidence="12">
    <location>
        <begin position="289"/>
        <end position="303"/>
    </location>
</feature>
<dbReference type="EMBL" id="HBHJ01028145">
    <property type="protein sequence ID" value="CAD9707631.1"/>
    <property type="molecule type" value="Transcribed_RNA"/>
</dbReference>
<dbReference type="InterPro" id="IPR019734">
    <property type="entry name" value="TPR_rpt"/>
</dbReference>
<dbReference type="PROSITE" id="PS00973">
    <property type="entry name" value="USP_2"/>
    <property type="match status" value="1"/>
</dbReference>
<dbReference type="GO" id="GO:0008270">
    <property type="term" value="F:zinc ion binding"/>
    <property type="evidence" value="ECO:0007669"/>
    <property type="project" value="UniProtKB-KW"/>
</dbReference>